<name>A0ABR3SFG1_9PEZI</name>
<comment type="caution">
    <text evidence="2">The sequence shown here is derived from an EMBL/GenBank/DDBJ whole genome shotgun (WGS) entry which is preliminary data.</text>
</comment>
<gene>
    <name evidence="2" type="ORF">SLS56_010417</name>
</gene>
<dbReference type="Proteomes" id="UP001521116">
    <property type="component" value="Unassembled WGS sequence"/>
</dbReference>
<feature type="region of interest" description="Disordered" evidence="1">
    <location>
        <begin position="1"/>
        <end position="69"/>
    </location>
</feature>
<feature type="compositionally biased region" description="Polar residues" evidence="1">
    <location>
        <begin position="1"/>
        <end position="10"/>
    </location>
</feature>
<evidence type="ECO:0000313" key="2">
    <source>
        <dbReference type="EMBL" id="KAL1618771.1"/>
    </source>
</evidence>
<proteinExistence type="predicted"/>
<organism evidence="2 3">
    <name type="scientific">Neofusicoccum ribis</name>
    <dbReference type="NCBI Taxonomy" id="45134"/>
    <lineage>
        <taxon>Eukaryota</taxon>
        <taxon>Fungi</taxon>
        <taxon>Dikarya</taxon>
        <taxon>Ascomycota</taxon>
        <taxon>Pezizomycotina</taxon>
        <taxon>Dothideomycetes</taxon>
        <taxon>Dothideomycetes incertae sedis</taxon>
        <taxon>Botryosphaeriales</taxon>
        <taxon>Botryosphaeriaceae</taxon>
        <taxon>Neofusicoccum</taxon>
    </lineage>
</organism>
<protein>
    <submittedName>
        <fullName evidence="2">Uncharacterized protein</fullName>
    </submittedName>
</protein>
<accession>A0ABR3SFG1</accession>
<feature type="compositionally biased region" description="Basic and acidic residues" evidence="1">
    <location>
        <begin position="55"/>
        <end position="69"/>
    </location>
</feature>
<keyword evidence="3" id="KW-1185">Reference proteome</keyword>
<evidence type="ECO:0000313" key="3">
    <source>
        <dbReference type="Proteomes" id="UP001521116"/>
    </source>
</evidence>
<evidence type="ECO:0000256" key="1">
    <source>
        <dbReference type="SAM" id="MobiDB-lite"/>
    </source>
</evidence>
<dbReference type="EMBL" id="JAJVDC020000201">
    <property type="protein sequence ID" value="KAL1618771.1"/>
    <property type="molecule type" value="Genomic_DNA"/>
</dbReference>
<sequence length="284" mass="33183">MADQSSSSNPGRPPHHHSLDSRLSKVKVTEEEDMHKTQPSPEEPAESSFNNSQAADKEQDRRRDAEKALARKEAWNRAINRAKARKVKTLTPTQRILEELDRGNQKAFGFKVYRLTYDDGAKWQTFMQKLDSESRQHLVAYPPEGITLAERLDWAIEDDKEKWDDKECLDSAYPDDQLKETKDRKICSKNWPFIKALDKDFTEDNARLARLDAEQDYYEYLRNCQEDGEEISEDQWVYKDEKPAQIGYLKDPIPLVILRLYECLRMGFSEVYHLGPTPPNLWIT</sequence>
<feature type="compositionally biased region" description="Basic and acidic residues" evidence="1">
    <location>
        <begin position="17"/>
        <end position="36"/>
    </location>
</feature>
<reference evidence="2 3" key="1">
    <citation type="submission" date="2024-02" db="EMBL/GenBank/DDBJ databases">
        <title>De novo assembly and annotation of 12 fungi associated with fruit tree decline syndrome in Ontario, Canada.</title>
        <authorList>
            <person name="Sulman M."/>
            <person name="Ellouze W."/>
            <person name="Ilyukhin E."/>
        </authorList>
    </citation>
    <scope>NUCLEOTIDE SEQUENCE [LARGE SCALE GENOMIC DNA]</scope>
    <source>
        <strain evidence="2 3">M1-105</strain>
    </source>
</reference>